<dbReference type="Gene3D" id="3.30.70.2540">
    <property type="entry name" value="CRISPR-associated endoribonuclease Cas6/Csy4"/>
    <property type="match status" value="1"/>
</dbReference>
<dbReference type="AlphaFoldDB" id="A0A1Y1QC18"/>
<accession>A0A1Y1QC18</accession>
<protein>
    <submittedName>
        <fullName evidence="1">Type I-F CRISPR-associated endoribonuclease Cas6/Csy4</fullName>
    </submittedName>
</protein>
<dbReference type="Pfam" id="PF09618">
    <property type="entry name" value="Cas_Csy4"/>
    <property type="match status" value="1"/>
</dbReference>
<name>A0A1Y1QC18_9GAMM</name>
<gene>
    <name evidence="1" type="ORF">BWK73_43080</name>
</gene>
<organism evidence="1 2">
    <name type="scientific">Thiothrix lacustris</name>
    <dbReference type="NCBI Taxonomy" id="525917"/>
    <lineage>
        <taxon>Bacteria</taxon>
        <taxon>Pseudomonadati</taxon>
        <taxon>Pseudomonadota</taxon>
        <taxon>Gammaproteobacteria</taxon>
        <taxon>Thiotrichales</taxon>
        <taxon>Thiotrichaceae</taxon>
        <taxon>Thiothrix</taxon>
    </lineage>
</organism>
<dbReference type="NCBIfam" id="TIGR02563">
    <property type="entry name" value="cas_Csy4"/>
    <property type="match status" value="1"/>
</dbReference>
<dbReference type="GO" id="GO:0004519">
    <property type="term" value="F:endonuclease activity"/>
    <property type="evidence" value="ECO:0007669"/>
    <property type="project" value="InterPro"/>
</dbReference>
<comment type="caution">
    <text evidence="1">The sequence shown here is derived from an EMBL/GenBank/DDBJ whole genome shotgun (WGS) entry which is preliminary data.</text>
</comment>
<sequence>MHYYVEITCLPDEGVSTAFIMGKVMGVLHLALVNLQQRLGSNPVGIGFPEYVYREDDKGRVEAAQIGGKIRLFSRDQVHLEALNLKQQLQRLADYVHIKSISELDRPNLAFASFQRVQPKSSKERLIRRKAKHTGQPEAVVREQYQPFEEQRTSLPFVHMHSHSSTQAFRLFIAKQVAEPVDEWQFSSYGLNGRVPVPDF</sequence>
<evidence type="ECO:0000313" key="1">
    <source>
        <dbReference type="EMBL" id="OQX02344.1"/>
    </source>
</evidence>
<dbReference type="CDD" id="cd09739">
    <property type="entry name" value="Cas6_I-F"/>
    <property type="match status" value="1"/>
</dbReference>
<dbReference type="EMBL" id="MTEJ01000497">
    <property type="protein sequence ID" value="OQX02344.1"/>
    <property type="molecule type" value="Genomic_DNA"/>
</dbReference>
<dbReference type="InterPro" id="IPR042564">
    <property type="entry name" value="CRISPR-Cas6/Csy4_sf"/>
</dbReference>
<dbReference type="Proteomes" id="UP000192491">
    <property type="component" value="Unassembled WGS sequence"/>
</dbReference>
<proteinExistence type="predicted"/>
<evidence type="ECO:0000313" key="2">
    <source>
        <dbReference type="Proteomes" id="UP000192491"/>
    </source>
</evidence>
<dbReference type="InterPro" id="IPR013396">
    <property type="entry name" value="CRISPR-assoc_prot_Csy4"/>
</dbReference>
<reference evidence="1 2" key="1">
    <citation type="submission" date="2017-01" db="EMBL/GenBank/DDBJ databases">
        <title>Novel large sulfur bacteria in the metagenomes of groundwater-fed chemosynthetic microbial mats in the Lake Huron basin.</title>
        <authorList>
            <person name="Sharrar A.M."/>
            <person name="Flood B.E."/>
            <person name="Bailey J.V."/>
            <person name="Jones D.S."/>
            <person name="Biddanda B."/>
            <person name="Ruberg S.A."/>
            <person name="Marcus D.N."/>
            <person name="Dick G.J."/>
        </authorList>
    </citation>
    <scope>NUCLEOTIDE SEQUENCE [LARGE SCALE GENOMIC DNA]</scope>
    <source>
        <strain evidence="1">A8</strain>
    </source>
</reference>
<dbReference type="GO" id="GO:0043571">
    <property type="term" value="P:maintenance of CRISPR repeat elements"/>
    <property type="evidence" value="ECO:0007669"/>
    <property type="project" value="InterPro"/>
</dbReference>